<dbReference type="Pfam" id="PF02769">
    <property type="entry name" value="AIRS_C"/>
    <property type="match status" value="1"/>
</dbReference>
<proteinExistence type="predicted"/>
<evidence type="ECO:0000256" key="5">
    <source>
        <dbReference type="ARBA" id="ARBA00023266"/>
    </source>
</evidence>
<dbReference type="InterPro" id="IPR010918">
    <property type="entry name" value="PurM-like_C_dom"/>
</dbReference>
<feature type="domain" description="PurM-like N-terminal" evidence="6">
    <location>
        <begin position="24"/>
        <end position="130"/>
    </location>
</feature>
<evidence type="ECO:0000256" key="3">
    <source>
        <dbReference type="ARBA" id="ARBA00022777"/>
    </source>
</evidence>
<organism evidence="8">
    <name type="scientific">candidate division WOR-3 bacterium</name>
    <dbReference type="NCBI Taxonomy" id="2052148"/>
    <lineage>
        <taxon>Bacteria</taxon>
        <taxon>Bacteria division WOR-3</taxon>
    </lineage>
</organism>
<dbReference type="Pfam" id="PF00586">
    <property type="entry name" value="AIRS"/>
    <property type="match status" value="1"/>
</dbReference>
<protein>
    <submittedName>
        <fullName evidence="8">Selenide, water dikinase SelD</fullName>
        <ecNumber evidence="8">2.7.9.3</ecNumber>
    </submittedName>
</protein>
<dbReference type="InterPro" id="IPR036676">
    <property type="entry name" value="PurM-like_C_sf"/>
</dbReference>
<evidence type="ECO:0000259" key="7">
    <source>
        <dbReference type="Pfam" id="PF02769"/>
    </source>
</evidence>
<keyword evidence="2" id="KW-0547">Nucleotide-binding</keyword>
<dbReference type="GO" id="GO:0005524">
    <property type="term" value="F:ATP binding"/>
    <property type="evidence" value="ECO:0007669"/>
    <property type="project" value="UniProtKB-KW"/>
</dbReference>
<evidence type="ECO:0000256" key="1">
    <source>
        <dbReference type="ARBA" id="ARBA00022679"/>
    </source>
</evidence>
<accession>A0A7C3Z0Q3</accession>
<dbReference type="EMBL" id="DTMQ01000002">
    <property type="protein sequence ID" value="HGE98480.1"/>
    <property type="molecule type" value="Genomic_DNA"/>
</dbReference>
<dbReference type="NCBIfam" id="TIGR00476">
    <property type="entry name" value="selD"/>
    <property type="match status" value="1"/>
</dbReference>
<feature type="domain" description="PurM-like C-terminal" evidence="7">
    <location>
        <begin position="142"/>
        <end position="318"/>
    </location>
</feature>
<dbReference type="GO" id="GO:0004756">
    <property type="term" value="F:selenide, water dikinase activity"/>
    <property type="evidence" value="ECO:0007669"/>
    <property type="project" value="UniProtKB-EC"/>
</dbReference>
<dbReference type="PIRSF" id="PIRSF036407">
    <property type="entry name" value="Selenphspht_syn"/>
    <property type="match status" value="1"/>
</dbReference>
<dbReference type="GO" id="GO:0016260">
    <property type="term" value="P:selenocysteine biosynthetic process"/>
    <property type="evidence" value="ECO:0007669"/>
    <property type="project" value="TreeGrafter"/>
</dbReference>
<keyword evidence="3 8" id="KW-0418">Kinase</keyword>
<comment type="caution">
    <text evidence="8">The sequence shown here is derived from an EMBL/GenBank/DDBJ whole genome shotgun (WGS) entry which is preliminary data.</text>
</comment>
<name>A0A7C3Z0Q3_UNCW3</name>
<dbReference type="SUPFAM" id="SSF55326">
    <property type="entry name" value="PurM N-terminal domain-like"/>
    <property type="match status" value="1"/>
</dbReference>
<dbReference type="PANTHER" id="PTHR10256:SF0">
    <property type="entry name" value="INACTIVE SELENIDE, WATER DIKINASE-LIKE PROTEIN-RELATED"/>
    <property type="match status" value="1"/>
</dbReference>
<dbReference type="InterPro" id="IPR004536">
    <property type="entry name" value="SPS/SelD"/>
</dbReference>
<dbReference type="Gene3D" id="3.30.1330.10">
    <property type="entry name" value="PurM-like, N-terminal domain"/>
    <property type="match status" value="1"/>
</dbReference>
<dbReference type="InterPro" id="IPR016188">
    <property type="entry name" value="PurM-like_N"/>
</dbReference>
<evidence type="ECO:0000313" key="8">
    <source>
        <dbReference type="EMBL" id="HGE98480.1"/>
    </source>
</evidence>
<keyword evidence="1 8" id="KW-0808">Transferase</keyword>
<dbReference type="AlphaFoldDB" id="A0A7C3Z0Q3"/>
<dbReference type="InterPro" id="IPR036921">
    <property type="entry name" value="PurM-like_N_sf"/>
</dbReference>
<dbReference type="GO" id="GO:0005737">
    <property type="term" value="C:cytoplasm"/>
    <property type="evidence" value="ECO:0007669"/>
    <property type="project" value="TreeGrafter"/>
</dbReference>
<dbReference type="SUPFAM" id="SSF56042">
    <property type="entry name" value="PurM C-terminal domain-like"/>
    <property type="match status" value="1"/>
</dbReference>
<evidence type="ECO:0000259" key="6">
    <source>
        <dbReference type="Pfam" id="PF00586"/>
    </source>
</evidence>
<dbReference type="EC" id="2.7.9.3" evidence="8"/>
<keyword evidence="5" id="KW-0711">Selenium</keyword>
<keyword evidence="4" id="KW-0067">ATP-binding</keyword>
<evidence type="ECO:0000256" key="2">
    <source>
        <dbReference type="ARBA" id="ARBA00022741"/>
    </source>
</evidence>
<reference evidence="8" key="1">
    <citation type="journal article" date="2020" name="mSystems">
        <title>Genome- and Community-Level Interaction Insights into Carbon Utilization and Element Cycling Functions of Hydrothermarchaeota in Hydrothermal Sediment.</title>
        <authorList>
            <person name="Zhou Z."/>
            <person name="Liu Y."/>
            <person name="Xu W."/>
            <person name="Pan J."/>
            <person name="Luo Z.H."/>
            <person name="Li M."/>
        </authorList>
    </citation>
    <scope>NUCLEOTIDE SEQUENCE [LARGE SCALE GENOMIC DNA]</scope>
    <source>
        <strain evidence="8">SpSt-906</strain>
    </source>
</reference>
<dbReference type="Gene3D" id="3.90.650.10">
    <property type="entry name" value="PurM-like C-terminal domain"/>
    <property type="match status" value="1"/>
</dbReference>
<dbReference type="CDD" id="cd02195">
    <property type="entry name" value="SelD"/>
    <property type="match status" value="1"/>
</dbReference>
<evidence type="ECO:0000256" key="4">
    <source>
        <dbReference type="ARBA" id="ARBA00022840"/>
    </source>
</evidence>
<sequence length="322" mass="34966">MAQALKFLPRVKDKRVLVGFNTADDAGVYQLDAKRALVQTVDVFTPVIDDPYIFGQIAACNSLSDIYAMGGKPLVAMNIIGFNTTLPIEDLGMLLKGGQKKAEEANCPIIGGHTIRNDQIFYGLAVTGLVNPKRIITNANAQPGDLIFLTKPLGTGTVAQALILREEVPEETKRLAIESMTRLNRETSLVMQKVGVNAATDVTGFGLLGHLFEMAVASKVGIKVFASEIPLIEGVKELVEKGIIDSGVMMNKNSFGAEITFAENIPPFYQTILFGSESSGGFLISCPKRKRERLFEGLKRKRIEAKIIGEVTKENPGKILVL</sequence>
<gene>
    <name evidence="8" type="primary">selD</name>
    <name evidence="8" type="ORF">ENX07_00130</name>
</gene>
<dbReference type="PANTHER" id="PTHR10256">
    <property type="entry name" value="SELENIDE, WATER DIKINASE"/>
    <property type="match status" value="1"/>
</dbReference>